<organism evidence="2 3">
    <name type="scientific">Embleya hyalina</name>
    <dbReference type="NCBI Taxonomy" id="516124"/>
    <lineage>
        <taxon>Bacteria</taxon>
        <taxon>Bacillati</taxon>
        <taxon>Actinomycetota</taxon>
        <taxon>Actinomycetes</taxon>
        <taxon>Kitasatosporales</taxon>
        <taxon>Streptomycetaceae</taxon>
        <taxon>Embleya</taxon>
    </lineage>
</organism>
<keyword evidence="3" id="KW-1185">Reference proteome</keyword>
<sequence length="81" mass="8585">MDDFEVLIYPYNAQDMPPTARGPAVRSATVRPTGEEGATGHPRYAGDGVQVDIDPVTGTIEAITVDEAELPDGWSARIADA</sequence>
<feature type="region of interest" description="Disordered" evidence="1">
    <location>
        <begin position="13"/>
        <end position="50"/>
    </location>
</feature>
<evidence type="ECO:0000313" key="3">
    <source>
        <dbReference type="Proteomes" id="UP000286931"/>
    </source>
</evidence>
<evidence type="ECO:0000313" key="2">
    <source>
        <dbReference type="EMBL" id="GCD97793.1"/>
    </source>
</evidence>
<reference evidence="2 3" key="1">
    <citation type="submission" date="2018-12" db="EMBL/GenBank/DDBJ databases">
        <title>Draft genome sequence of Embleya hyalina NBRC 13850T.</title>
        <authorList>
            <person name="Komaki H."/>
            <person name="Hosoyama A."/>
            <person name="Kimura A."/>
            <person name="Ichikawa N."/>
            <person name="Tamura T."/>
        </authorList>
    </citation>
    <scope>NUCLEOTIDE SEQUENCE [LARGE SCALE GENOMIC DNA]</scope>
    <source>
        <strain evidence="2 3">NBRC 13850</strain>
    </source>
</reference>
<dbReference type="RefSeq" id="WP_126639744.1">
    <property type="nucleotide sequence ID" value="NZ_BIFH01000025.1"/>
</dbReference>
<protein>
    <submittedName>
        <fullName evidence="2">Uncharacterized protein</fullName>
    </submittedName>
</protein>
<comment type="caution">
    <text evidence="2">The sequence shown here is derived from an EMBL/GenBank/DDBJ whole genome shotgun (WGS) entry which is preliminary data.</text>
</comment>
<dbReference type="OrthoDB" id="4291534at2"/>
<proteinExistence type="predicted"/>
<dbReference type="Proteomes" id="UP000286931">
    <property type="component" value="Unassembled WGS sequence"/>
</dbReference>
<evidence type="ECO:0000256" key="1">
    <source>
        <dbReference type="SAM" id="MobiDB-lite"/>
    </source>
</evidence>
<dbReference type="AlphaFoldDB" id="A0A401YT54"/>
<gene>
    <name evidence="2" type="ORF">EHYA_05489</name>
</gene>
<dbReference type="EMBL" id="BIFH01000025">
    <property type="protein sequence ID" value="GCD97793.1"/>
    <property type="molecule type" value="Genomic_DNA"/>
</dbReference>
<name>A0A401YT54_9ACTN</name>
<accession>A0A401YT54</accession>